<evidence type="ECO:0000256" key="4">
    <source>
        <dbReference type="ARBA" id="ARBA00022989"/>
    </source>
</evidence>
<protein>
    <submittedName>
        <fullName evidence="7">Uncharacterized protein</fullName>
    </submittedName>
</protein>
<evidence type="ECO:0000256" key="5">
    <source>
        <dbReference type="ARBA" id="ARBA00023136"/>
    </source>
</evidence>
<dbReference type="Proteomes" id="UP001194468">
    <property type="component" value="Unassembled WGS sequence"/>
</dbReference>
<dbReference type="GO" id="GO:0016020">
    <property type="term" value="C:membrane"/>
    <property type="evidence" value="ECO:0007669"/>
    <property type="project" value="UniProtKB-SubCell"/>
</dbReference>
<keyword evidence="4 6" id="KW-1133">Transmembrane helix</keyword>
<keyword evidence="8" id="KW-1185">Reference proteome</keyword>
<feature type="transmembrane region" description="Helical" evidence="6">
    <location>
        <begin position="53"/>
        <end position="78"/>
    </location>
</feature>
<comment type="subcellular location">
    <subcellularLocation>
        <location evidence="1">Membrane</location>
        <topology evidence="1">Multi-pass membrane protein</topology>
    </subcellularLocation>
</comment>
<evidence type="ECO:0000313" key="8">
    <source>
        <dbReference type="Proteomes" id="UP001194468"/>
    </source>
</evidence>
<reference evidence="7" key="1">
    <citation type="submission" date="2019-10" db="EMBL/GenBank/DDBJ databases">
        <authorList>
            <consortium name="DOE Joint Genome Institute"/>
            <person name="Kuo A."/>
            <person name="Miyauchi S."/>
            <person name="Kiss E."/>
            <person name="Drula E."/>
            <person name="Kohler A."/>
            <person name="Sanchez-Garcia M."/>
            <person name="Andreopoulos B."/>
            <person name="Barry K.W."/>
            <person name="Bonito G."/>
            <person name="Buee M."/>
            <person name="Carver A."/>
            <person name="Chen C."/>
            <person name="Cichocki N."/>
            <person name="Clum A."/>
            <person name="Culley D."/>
            <person name="Crous P.W."/>
            <person name="Fauchery L."/>
            <person name="Girlanda M."/>
            <person name="Hayes R."/>
            <person name="Keri Z."/>
            <person name="LaButti K."/>
            <person name="Lipzen A."/>
            <person name="Lombard V."/>
            <person name="Magnuson J."/>
            <person name="Maillard F."/>
            <person name="Morin E."/>
            <person name="Murat C."/>
            <person name="Nolan M."/>
            <person name="Ohm R."/>
            <person name="Pangilinan J."/>
            <person name="Pereira M."/>
            <person name="Perotto S."/>
            <person name="Peter M."/>
            <person name="Riley R."/>
            <person name="Sitrit Y."/>
            <person name="Stielow B."/>
            <person name="Szollosi G."/>
            <person name="Zifcakova L."/>
            <person name="Stursova M."/>
            <person name="Spatafora J.W."/>
            <person name="Tedersoo L."/>
            <person name="Vaario L.-M."/>
            <person name="Yamada A."/>
            <person name="Yan M."/>
            <person name="Wang P."/>
            <person name="Xu J."/>
            <person name="Bruns T."/>
            <person name="Baldrian P."/>
            <person name="Vilgalys R."/>
            <person name="Henrissat B."/>
            <person name="Grigoriev I.V."/>
            <person name="Hibbett D."/>
            <person name="Nagy L.G."/>
            <person name="Martin F.M."/>
        </authorList>
    </citation>
    <scope>NUCLEOTIDE SEQUENCE</scope>
    <source>
        <strain evidence="7">BED1</strain>
    </source>
</reference>
<dbReference type="Gene3D" id="6.10.110.10">
    <property type="match status" value="1"/>
</dbReference>
<keyword evidence="5 6" id="KW-0472">Membrane</keyword>
<comment type="caution">
    <text evidence="7">The sequence shown here is derived from an EMBL/GenBank/DDBJ whole genome shotgun (WGS) entry which is preliminary data.</text>
</comment>
<comment type="similarity">
    <text evidence="2">Belongs to the IFI6/IFI27 family.</text>
</comment>
<accession>A0AAD4BE75</accession>
<dbReference type="InterPro" id="IPR038213">
    <property type="entry name" value="IFI6/IFI27-like_sf"/>
</dbReference>
<name>A0AAD4BE75_BOLED</name>
<dbReference type="EMBL" id="WHUW01000132">
    <property type="protein sequence ID" value="KAF8422141.1"/>
    <property type="molecule type" value="Genomic_DNA"/>
</dbReference>
<sequence length="108" mass="12032">MWMLRPLLRLLGFVPKMWMLGLLLYLLGVPLIPVLCMFWPLLRLLGFGPLGPIKGSIAACIQRVVFGAAVPAGSLFSVLQAAGMARGMPLKWFMIILLILGVFWVFYL</sequence>
<evidence type="ECO:0000313" key="7">
    <source>
        <dbReference type="EMBL" id="KAF8422141.1"/>
    </source>
</evidence>
<dbReference type="AlphaFoldDB" id="A0AAD4BE75"/>
<dbReference type="InterPro" id="IPR009311">
    <property type="entry name" value="IFI6/IFI27-like"/>
</dbReference>
<organism evidence="7 8">
    <name type="scientific">Boletus edulis BED1</name>
    <dbReference type="NCBI Taxonomy" id="1328754"/>
    <lineage>
        <taxon>Eukaryota</taxon>
        <taxon>Fungi</taxon>
        <taxon>Dikarya</taxon>
        <taxon>Basidiomycota</taxon>
        <taxon>Agaricomycotina</taxon>
        <taxon>Agaricomycetes</taxon>
        <taxon>Agaricomycetidae</taxon>
        <taxon>Boletales</taxon>
        <taxon>Boletineae</taxon>
        <taxon>Boletaceae</taxon>
        <taxon>Boletoideae</taxon>
        <taxon>Boletus</taxon>
    </lineage>
</organism>
<keyword evidence="3 6" id="KW-0812">Transmembrane</keyword>
<evidence type="ECO:0000256" key="2">
    <source>
        <dbReference type="ARBA" id="ARBA00007262"/>
    </source>
</evidence>
<reference evidence="7" key="2">
    <citation type="journal article" date="2020" name="Nat. Commun.">
        <title>Large-scale genome sequencing of mycorrhizal fungi provides insights into the early evolution of symbiotic traits.</title>
        <authorList>
            <person name="Miyauchi S."/>
            <person name="Kiss E."/>
            <person name="Kuo A."/>
            <person name="Drula E."/>
            <person name="Kohler A."/>
            <person name="Sanchez-Garcia M."/>
            <person name="Morin E."/>
            <person name="Andreopoulos B."/>
            <person name="Barry K.W."/>
            <person name="Bonito G."/>
            <person name="Buee M."/>
            <person name="Carver A."/>
            <person name="Chen C."/>
            <person name="Cichocki N."/>
            <person name="Clum A."/>
            <person name="Culley D."/>
            <person name="Crous P.W."/>
            <person name="Fauchery L."/>
            <person name="Girlanda M."/>
            <person name="Hayes R.D."/>
            <person name="Keri Z."/>
            <person name="LaButti K."/>
            <person name="Lipzen A."/>
            <person name="Lombard V."/>
            <person name="Magnuson J."/>
            <person name="Maillard F."/>
            <person name="Murat C."/>
            <person name="Nolan M."/>
            <person name="Ohm R.A."/>
            <person name="Pangilinan J."/>
            <person name="Pereira M.F."/>
            <person name="Perotto S."/>
            <person name="Peter M."/>
            <person name="Pfister S."/>
            <person name="Riley R."/>
            <person name="Sitrit Y."/>
            <person name="Stielow J.B."/>
            <person name="Szollosi G."/>
            <person name="Zifcakova L."/>
            <person name="Stursova M."/>
            <person name="Spatafora J.W."/>
            <person name="Tedersoo L."/>
            <person name="Vaario L.M."/>
            <person name="Yamada A."/>
            <person name="Yan M."/>
            <person name="Wang P."/>
            <person name="Xu J."/>
            <person name="Bruns T."/>
            <person name="Baldrian P."/>
            <person name="Vilgalys R."/>
            <person name="Dunand C."/>
            <person name="Henrissat B."/>
            <person name="Grigoriev I.V."/>
            <person name="Hibbett D."/>
            <person name="Nagy L.G."/>
            <person name="Martin F.M."/>
        </authorList>
    </citation>
    <scope>NUCLEOTIDE SEQUENCE</scope>
    <source>
        <strain evidence="7">BED1</strain>
    </source>
</reference>
<feature type="transmembrane region" description="Helical" evidence="6">
    <location>
        <begin position="90"/>
        <end position="107"/>
    </location>
</feature>
<feature type="transmembrane region" description="Helical" evidence="6">
    <location>
        <begin position="20"/>
        <end position="41"/>
    </location>
</feature>
<evidence type="ECO:0000256" key="1">
    <source>
        <dbReference type="ARBA" id="ARBA00004141"/>
    </source>
</evidence>
<proteinExistence type="inferred from homology"/>
<evidence type="ECO:0000256" key="3">
    <source>
        <dbReference type="ARBA" id="ARBA00022692"/>
    </source>
</evidence>
<evidence type="ECO:0000256" key="6">
    <source>
        <dbReference type="SAM" id="Phobius"/>
    </source>
</evidence>
<dbReference type="Pfam" id="PF06140">
    <property type="entry name" value="Ifi-6-16"/>
    <property type="match status" value="1"/>
</dbReference>
<gene>
    <name evidence="7" type="ORF">L210DRAFT_199810</name>
</gene>